<reference evidence="1 2" key="1">
    <citation type="journal article" date="2021" name="Microorganisms">
        <title>The Ever-Expanding Pseudomonas Genus: Description of 43 New Species and Partition of the Pseudomonas putida Group.</title>
        <authorList>
            <person name="Girard L."/>
            <person name="Lood C."/>
            <person name="Hofte M."/>
            <person name="Vandamme P."/>
            <person name="Rokni-Zadeh H."/>
            <person name="van Noort V."/>
            <person name="Lavigne R."/>
            <person name="De Mot R."/>
        </authorList>
    </citation>
    <scope>NUCLEOTIDE SEQUENCE [LARGE SCALE GENOMIC DNA]</scope>
    <source>
        <strain evidence="1 2">SWRI17</strain>
    </source>
</reference>
<protein>
    <submittedName>
        <fullName evidence="1">Response regulator</fullName>
    </submittedName>
</protein>
<dbReference type="Proteomes" id="UP000824066">
    <property type="component" value="Chromosome"/>
</dbReference>
<sequence length="144" mass="15914">MPNKALRIMIADTEHYHRMKLERLLNHHGYFCIAPVGSLEEFLTLVEYGSKPFDLILVNAGLASGSLDLTGFLRGNLQVRHSMIYNAQQAHLESVPVAHPPSLQVTTAALPDSAVLERLMTFIDPEASESAQPWPHACRRGLGS</sequence>
<organism evidence="1 2">
    <name type="scientific">Pseudomonas canavaninivorans</name>
    <dbReference type="NCBI Taxonomy" id="2842348"/>
    <lineage>
        <taxon>Bacteria</taxon>
        <taxon>Pseudomonadati</taxon>
        <taxon>Pseudomonadota</taxon>
        <taxon>Gammaproteobacteria</taxon>
        <taxon>Pseudomonadales</taxon>
        <taxon>Pseudomonadaceae</taxon>
        <taxon>Pseudomonas</taxon>
    </lineage>
</organism>
<dbReference type="EMBL" id="CP077080">
    <property type="protein sequence ID" value="QXI55341.1"/>
    <property type="molecule type" value="Genomic_DNA"/>
</dbReference>
<accession>A0ABX8QJ08</accession>
<evidence type="ECO:0000313" key="2">
    <source>
        <dbReference type="Proteomes" id="UP000824066"/>
    </source>
</evidence>
<keyword evidence="2" id="KW-1185">Reference proteome</keyword>
<proteinExistence type="predicted"/>
<evidence type="ECO:0000313" key="1">
    <source>
        <dbReference type="EMBL" id="QXI55341.1"/>
    </source>
</evidence>
<dbReference type="RefSeq" id="WP_217861595.1">
    <property type="nucleotide sequence ID" value="NZ_CP077080.1"/>
</dbReference>
<gene>
    <name evidence="1" type="ORF">KSS97_10555</name>
</gene>
<name>A0ABX8QJ08_PSECO</name>